<comment type="subcellular location">
    <subcellularLocation>
        <location evidence="1">Nucleus</location>
    </subcellularLocation>
</comment>
<feature type="region of interest" description="Disordered" evidence="3">
    <location>
        <begin position="1"/>
        <end position="69"/>
    </location>
</feature>
<dbReference type="PANTHER" id="PTHR40621:SF7">
    <property type="entry name" value="BZIP DOMAIN-CONTAINING PROTEIN"/>
    <property type="match status" value="1"/>
</dbReference>
<dbReference type="GO" id="GO:0090575">
    <property type="term" value="C:RNA polymerase II transcription regulator complex"/>
    <property type="evidence" value="ECO:0007669"/>
    <property type="project" value="TreeGrafter"/>
</dbReference>
<protein>
    <recommendedName>
        <fullName evidence="4">BZIP domain-containing protein</fullName>
    </recommendedName>
</protein>
<dbReference type="Gene3D" id="1.20.5.170">
    <property type="match status" value="1"/>
</dbReference>
<feature type="domain" description="BZIP" evidence="4">
    <location>
        <begin position="53"/>
        <end position="67"/>
    </location>
</feature>
<dbReference type="InterPro" id="IPR018287">
    <property type="entry name" value="Hap4_TF_heteromerisation"/>
</dbReference>
<keyword evidence="6" id="KW-1185">Reference proteome</keyword>
<dbReference type="CDD" id="cd14688">
    <property type="entry name" value="bZIP_YAP"/>
    <property type="match status" value="1"/>
</dbReference>
<evidence type="ECO:0000259" key="4">
    <source>
        <dbReference type="PROSITE" id="PS00036"/>
    </source>
</evidence>
<dbReference type="GO" id="GO:0001228">
    <property type="term" value="F:DNA-binding transcription activator activity, RNA polymerase II-specific"/>
    <property type="evidence" value="ECO:0007669"/>
    <property type="project" value="TreeGrafter"/>
</dbReference>
<reference evidence="5" key="1">
    <citation type="submission" date="2022-07" db="EMBL/GenBank/DDBJ databases">
        <title>Genome Sequence of Physisporinus lineatus.</title>
        <authorList>
            <person name="Buettner E."/>
        </authorList>
    </citation>
    <scope>NUCLEOTIDE SEQUENCE</scope>
    <source>
        <strain evidence="5">VT162</strain>
    </source>
</reference>
<dbReference type="InterPro" id="IPR046347">
    <property type="entry name" value="bZIP_sf"/>
</dbReference>
<dbReference type="PROSITE" id="PS00036">
    <property type="entry name" value="BZIP_BASIC"/>
    <property type="match status" value="1"/>
</dbReference>
<evidence type="ECO:0000256" key="3">
    <source>
        <dbReference type="SAM" id="MobiDB-lite"/>
    </source>
</evidence>
<keyword evidence="2" id="KW-0539">Nucleus</keyword>
<evidence type="ECO:0000256" key="2">
    <source>
        <dbReference type="ARBA" id="ARBA00023242"/>
    </source>
</evidence>
<dbReference type="SMART" id="SM00338">
    <property type="entry name" value="BRLZ"/>
    <property type="match status" value="1"/>
</dbReference>
<evidence type="ECO:0000313" key="6">
    <source>
        <dbReference type="Proteomes" id="UP001212997"/>
    </source>
</evidence>
<feature type="region of interest" description="Disordered" evidence="3">
    <location>
        <begin position="122"/>
        <end position="159"/>
    </location>
</feature>
<gene>
    <name evidence="5" type="ORF">NLI96_g10633</name>
</gene>
<accession>A0AAD5UUX6</accession>
<sequence length="557" mass="59663">MSTAQPAVGSSSTIWATPSKEWVIPAKPKPGRKPKKDAAPSPSVDAEADSKGRRVQNRAAQRAFRERKQSQLADLQARVQQYEQGEIERNVALQNVAKRLKEENDKLRQENNLLKEKLVKAEEERDTLRDASKKRWRDDGANRHLSSAPESSSRKKARVDIQSQINYSHQSISNSYLSSPSSVSSPGSHTSFSPIPILPPPRDTSVLTQGGGNVLGNIFDFISSGKTNLFEPGGSLDTFDCGFCDESTPCVCREFAIQQVSERLSETNVTPKEETPDSNSPVFSITSPLQHNSPPAISILDNLPAYQPPVPLRRRPANAAPNSVFPVTAPPPSCSGDPSNCLACADDPFGRAFCAAITKSVASATPCGNCPCSDSPGGRSPNVKCCGNRDQCGRGSGNGASHGAGSNTPGIVSMGAASSSSSETIPCNDAWRQIKSHPNVAFADLELLADVVARRSKCTGPRVEISPAPGSVTPERGLSPHLHPTQMSTRPGQDDSPVLLTDPHARYHESRRGSAFSREGSASTVDIVVSCGRSRVREVQADGVRDALRLLDKFPTS</sequence>
<dbReference type="PANTHER" id="PTHR40621">
    <property type="entry name" value="TRANSCRIPTION FACTOR KAPC-RELATED"/>
    <property type="match status" value="1"/>
</dbReference>
<dbReference type="InterPro" id="IPR004827">
    <property type="entry name" value="bZIP"/>
</dbReference>
<dbReference type="InterPro" id="IPR050936">
    <property type="entry name" value="AP-1-like"/>
</dbReference>
<feature type="compositionally biased region" description="Basic and acidic residues" evidence="3">
    <location>
        <begin position="122"/>
        <end position="142"/>
    </location>
</feature>
<dbReference type="Pfam" id="PF10297">
    <property type="entry name" value="Hap4_Hap_bind"/>
    <property type="match status" value="1"/>
</dbReference>
<name>A0AAD5UUX6_9APHY</name>
<comment type="caution">
    <text evidence="5">The sequence shown here is derived from an EMBL/GenBank/DDBJ whole genome shotgun (WGS) entry which is preliminary data.</text>
</comment>
<dbReference type="AlphaFoldDB" id="A0AAD5UUX6"/>
<dbReference type="Proteomes" id="UP001212997">
    <property type="component" value="Unassembled WGS sequence"/>
</dbReference>
<proteinExistence type="predicted"/>
<evidence type="ECO:0000256" key="1">
    <source>
        <dbReference type="ARBA" id="ARBA00004123"/>
    </source>
</evidence>
<evidence type="ECO:0000313" key="5">
    <source>
        <dbReference type="EMBL" id="KAJ3477198.1"/>
    </source>
</evidence>
<dbReference type="GO" id="GO:0000976">
    <property type="term" value="F:transcription cis-regulatory region binding"/>
    <property type="evidence" value="ECO:0007669"/>
    <property type="project" value="InterPro"/>
</dbReference>
<feature type="compositionally biased region" description="Polar residues" evidence="3">
    <location>
        <begin position="1"/>
        <end position="16"/>
    </location>
</feature>
<dbReference type="EMBL" id="JANAWD010000620">
    <property type="protein sequence ID" value="KAJ3477198.1"/>
    <property type="molecule type" value="Genomic_DNA"/>
</dbReference>
<dbReference type="SUPFAM" id="SSF57959">
    <property type="entry name" value="Leucine zipper domain"/>
    <property type="match status" value="1"/>
</dbReference>
<feature type="region of interest" description="Disordered" evidence="3">
    <location>
        <begin position="396"/>
        <end position="420"/>
    </location>
</feature>
<organism evidence="5 6">
    <name type="scientific">Meripilus lineatus</name>
    <dbReference type="NCBI Taxonomy" id="2056292"/>
    <lineage>
        <taxon>Eukaryota</taxon>
        <taxon>Fungi</taxon>
        <taxon>Dikarya</taxon>
        <taxon>Basidiomycota</taxon>
        <taxon>Agaricomycotina</taxon>
        <taxon>Agaricomycetes</taxon>
        <taxon>Polyporales</taxon>
        <taxon>Meripilaceae</taxon>
        <taxon>Meripilus</taxon>
    </lineage>
</organism>